<protein>
    <submittedName>
        <fullName evidence="4">Uncharacterized protein</fullName>
    </submittedName>
</protein>
<feature type="signal peptide" evidence="3">
    <location>
        <begin position="1"/>
        <end position="25"/>
    </location>
</feature>
<evidence type="ECO:0000313" key="5">
    <source>
        <dbReference type="Proteomes" id="UP000463470"/>
    </source>
</evidence>
<keyword evidence="3" id="KW-0732">Signal</keyword>
<reference evidence="4 5" key="1">
    <citation type="submission" date="2020-01" db="EMBL/GenBank/DDBJ databases">
        <title>Whole-genome sequence of Heliobacterium undosum DSM 13378.</title>
        <authorList>
            <person name="Kyndt J.A."/>
            <person name="Meyer T.E."/>
        </authorList>
    </citation>
    <scope>NUCLEOTIDE SEQUENCE [LARGE SCALE GENOMIC DNA]</scope>
    <source>
        <strain evidence="4 5">DSM 13378</strain>
    </source>
</reference>
<keyword evidence="2" id="KW-0472">Membrane</keyword>
<feature type="transmembrane region" description="Helical" evidence="2">
    <location>
        <begin position="180"/>
        <end position="200"/>
    </location>
</feature>
<dbReference type="AlphaFoldDB" id="A0A845L014"/>
<evidence type="ECO:0000256" key="1">
    <source>
        <dbReference type="SAM" id="MobiDB-lite"/>
    </source>
</evidence>
<feature type="region of interest" description="Disordered" evidence="1">
    <location>
        <begin position="28"/>
        <end position="64"/>
    </location>
</feature>
<dbReference type="RefSeq" id="WP_161257913.1">
    <property type="nucleotide sequence ID" value="NZ_WXEY01000007.1"/>
</dbReference>
<dbReference type="Proteomes" id="UP000463470">
    <property type="component" value="Unassembled WGS sequence"/>
</dbReference>
<gene>
    <name evidence="4" type="ORF">GTO91_08745</name>
</gene>
<evidence type="ECO:0000256" key="3">
    <source>
        <dbReference type="SAM" id="SignalP"/>
    </source>
</evidence>
<evidence type="ECO:0000313" key="4">
    <source>
        <dbReference type="EMBL" id="MZP29792.1"/>
    </source>
</evidence>
<evidence type="ECO:0000256" key="2">
    <source>
        <dbReference type="SAM" id="Phobius"/>
    </source>
</evidence>
<comment type="caution">
    <text evidence="4">The sequence shown here is derived from an EMBL/GenBank/DDBJ whole genome shotgun (WGS) entry which is preliminary data.</text>
</comment>
<feature type="chain" id="PRO_5032872526" evidence="3">
    <location>
        <begin position="26"/>
        <end position="212"/>
    </location>
</feature>
<name>A0A845L014_9FIRM</name>
<sequence>MLSIRKRTLLMSATLSMLLISNAWAATTHDGHGSHEAPAPAVTNGDGGAHGGTDHKGAAYEEQSVSKSDGKYQVLLPNSPAWTLDKAERVRFVVKSADDAPVALTAVTVQFVSQEGGHGHGESEKPAPVITARPVGNGEYEATVVPEKEGKAVLQFRIEGEKGDDVSLTSIDVKASPPHMWFLGAFGVFVVATLTASTLIRVKDKRKEAAEE</sequence>
<organism evidence="4 5">
    <name type="scientific">Heliomicrobium undosum</name>
    <dbReference type="NCBI Taxonomy" id="121734"/>
    <lineage>
        <taxon>Bacteria</taxon>
        <taxon>Bacillati</taxon>
        <taxon>Bacillota</taxon>
        <taxon>Clostridia</taxon>
        <taxon>Eubacteriales</taxon>
        <taxon>Heliobacteriaceae</taxon>
        <taxon>Heliomicrobium</taxon>
    </lineage>
</organism>
<dbReference type="EMBL" id="WXEY01000007">
    <property type="protein sequence ID" value="MZP29792.1"/>
    <property type="molecule type" value="Genomic_DNA"/>
</dbReference>
<keyword evidence="2" id="KW-1133">Transmembrane helix</keyword>
<accession>A0A845L014</accession>
<keyword evidence="2" id="KW-0812">Transmembrane</keyword>
<proteinExistence type="predicted"/>
<keyword evidence="5" id="KW-1185">Reference proteome</keyword>